<dbReference type="Gene3D" id="3.30.70.920">
    <property type="match status" value="1"/>
</dbReference>
<dbReference type="Proteomes" id="UP000237752">
    <property type="component" value="Unassembled WGS sequence"/>
</dbReference>
<dbReference type="InterPro" id="IPR011008">
    <property type="entry name" value="Dimeric_a/b-barrel"/>
</dbReference>
<keyword evidence="2" id="KW-0238">DNA-binding</keyword>
<dbReference type="InterPro" id="IPR036388">
    <property type="entry name" value="WH-like_DNA-bd_sf"/>
</dbReference>
<keyword evidence="1" id="KW-0805">Transcription regulation</keyword>
<dbReference type="Pfam" id="PF13412">
    <property type="entry name" value="HTH_24"/>
    <property type="match status" value="1"/>
</dbReference>
<dbReference type="AlphaFoldDB" id="A0A2T0ZXX1"/>
<evidence type="ECO:0000313" key="6">
    <source>
        <dbReference type="Proteomes" id="UP000237752"/>
    </source>
</evidence>
<sequence>MLAEEDFALIHALQVRPRATWTQLSEALGTSPVTLARRWARITSEGLAWVTAYPTWSAHGDSVIALVDVDCAGGRLDEVCTTLQADRRVMIIDQAASGRDLTLTVAATSFPELSRLLIDDLQTVPGIVSTRTYIAAQLYTDGSKWRLDALDRRQLRALSRVEWPPGSTREPQLLGAIPDSHMDLVYELSKNGRASAVELAHALGRPASTVRRQLTALLRARALTFRCEVAQLSTRWSIIASWWCRVPEERRIALVKALRTQPRVRLCASLTGPTNFVVTMWARSPDEIMRIQGWLEEQVPSIVIDDVSVILRCRKRMGWKLDPDGRATGEVVPVWPPAT</sequence>
<keyword evidence="6" id="KW-1185">Reference proteome</keyword>
<evidence type="ECO:0000256" key="1">
    <source>
        <dbReference type="ARBA" id="ARBA00023015"/>
    </source>
</evidence>
<reference evidence="5 6" key="1">
    <citation type="submission" date="2018-03" db="EMBL/GenBank/DDBJ databases">
        <title>Genomic Encyclopedia of Archaeal and Bacterial Type Strains, Phase II (KMG-II): from individual species to whole genera.</title>
        <authorList>
            <person name="Goeker M."/>
        </authorList>
    </citation>
    <scope>NUCLEOTIDE SEQUENCE [LARGE SCALE GENOMIC DNA]</scope>
    <source>
        <strain evidence="5 6">DSM 100065</strain>
    </source>
</reference>
<dbReference type="InterPro" id="IPR019888">
    <property type="entry name" value="Tscrpt_reg_AsnC-like"/>
</dbReference>
<keyword evidence="3" id="KW-0804">Transcription</keyword>
<dbReference type="PANTHER" id="PTHR30154">
    <property type="entry name" value="LEUCINE-RESPONSIVE REGULATORY PROTEIN"/>
    <property type="match status" value="1"/>
</dbReference>
<dbReference type="GO" id="GO:0005829">
    <property type="term" value="C:cytosol"/>
    <property type="evidence" value="ECO:0007669"/>
    <property type="project" value="TreeGrafter"/>
</dbReference>
<dbReference type="InterPro" id="IPR036390">
    <property type="entry name" value="WH_DNA-bd_sf"/>
</dbReference>
<accession>A0A2T0ZXX1</accession>
<dbReference type="SUPFAM" id="SSF46785">
    <property type="entry name" value="Winged helix' DNA-binding domain"/>
    <property type="match status" value="1"/>
</dbReference>
<evidence type="ECO:0000313" key="5">
    <source>
        <dbReference type="EMBL" id="PRZ41183.1"/>
    </source>
</evidence>
<dbReference type="SMART" id="SM00344">
    <property type="entry name" value="HTH_ASNC"/>
    <property type="match status" value="1"/>
</dbReference>
<dbReference type="SUPFAM" id="SSF54909">
    <property type="entry name" value="Dimeric alpha+beta barrel"/>
    <property type="match status" value="1"/>
</dbReference>
<protein>
    <submittedName>
        <fullName evidence="5">AsnC family transcriptional regulator</fullName>
    </submittedName>
</protein>
<dbReference type="PANTHER" id="PTHR30154:SF34">
    <property type="entry name" value="TRANSCRIPTIONAL REGULATOR AZLB"/>
    <property type="match status" value="1"/>
</dbReference>
<dbReference type="GO" id="GO:0043200">
    <property type="term" value="P:response to amino acid"/>
    <property type="evidence" value="ECO:0007669"/>
    <property type="project" value="TreeGrafter"/>
</dbReference>
<dbReference type="Gene3D" id="1.10.10.10">
    <property type="entry name" value="Winged helix-like DNA-binding domain superfamily/Winged helix DNA-binding domain"/>
    <property type="match status" value="2"/>
</dbReference>
<dbReference type="GO" id="GO:0043565">
    <property type="term" value="F:sequence-specific DNA binding"/>
    <property type="evidence" value="ECO:0007669"/>
    <property type="project" value="InterPro"/>
</dbReference>
<evidence type="ECO:0000259" key="4">
    <source>
        <dbReference type="Pfam" id="PF13404"/>
    </source>
</evidence>
<dbReference type="EMBL" id="PVUE01000011">
    <property type="protein sequence ID" value="PRZ41183.1"/>
    <property type="molecule type" value="Genomic_DNA"/>
</dbReference>
<name>A0A2T0ZXX1_9ACTN</name>
<dbReference type="OrthoDB" id="4050641at2"/>
<evidence type="ECO:0000256" key="2">
    <source>
        <dbReference type="ARBA" id="ARBA00023125"/>
    </source>
</evidence>
<proteinExistence type="predicted"/>
<dbReference type="Pfam" id="PF13404">
    <property type="entry name" value="HTH_AsnC-type"/>
    <property type="match status" value="1"/>
</dbReference>
<comment type="caution">
    <text evidence="5">The sequence shown here is derived from an EMBL/GenBank/DDBJ whole genome shotgun (WGS) entry which is preliminary data.</text>
</comment>
<feature type="domain" description="HTH asnC-type" evidence="4">
    <location>
        <begin position="6"/>
        <end position="41"/>
    </location>
</feature>
<dbReference type="InterPro" id="IPR000485">
    <property type="entry name" value="AsnC-type_HTH_dom"/>
</dbReference>
<gene>
    <name evidence="5" type="ORF">CLV47_11159</name>
</gene>
<organism evidence="5 6">
    <name type="scientific">Antricoccus suffuscus</name>
    <dbReference type="NCBI Taxonomy" id="1629062"/>
    <lineage>
        <taxon>Bacteria</taxon>
        <taxon>Bacillati</taxon>
        <taxon>Actinomycetota</taxon>
        <taxon>Actinomycetes</taxon>
        <taxon>Geodermatophilales</taxon>
        <taxon>Antricoccaceae</taxon>
        <taxon>Antricoccus</taxon>
    </lineage>
</organism>
<evidence type="ECO:0000256" key="3">
    <source>
        <dbReference type="ARBA" id="ARBA00023163"/>
    </source>
</evidence>